<proteinExistence type="predicted"/>
<dbReference type="AlphaFoldDB" id="A0A2P1QP76"/>
<evidence type="ECO:0000313" key="1">
    <source>
        <dbReference type="EMBL" id="AVQ10709.1"/>
    </source>
</evidence>
<gene>
    <name evidence="1" type="ORF">XB16_0362</name>
</gene>
<dbReference type="EMBL" id="CP027843">
    <property type="protein sequence ID" value="AVQ10709.1"/>
    <property type="molecule type" value="Genomic_DNA"/>
</dbReference>
<name>A0A2P1QP76_9LEPT</name>
<evidence type="ECO:0000313" key="2">
    <source>
        <dbReference type="Proteomes" id="UP000033961"/>
    </source>
</evidence>
<accession>A0A2P1QP76</accession>
<organism evidence="1 2">
    <name type="scientific">Leptospira santarosai</name>
    <dbReference type="NCBI Taxonomy" id="28183"/>
    <lineage>
        <taxon>Bacteria</taxon>
        <taxon>Pseudomonadati</taxon>
        <taxon>Spirochaetota</taxon>
        <taxon>Spirochaetia</taxon>
        <taxon>Leptospirales</taxon>
        <taxon>Leptospiraceae</taxon>
        <taxon>Leptospira</taxon>
    </lineage>
</organism>
<dbReference type="Proteomes" id="UP000033961">
    <property type="component" value="Chromosome I"/>
</dbReference>
<protein>
    <submittedName>
        <fullName evidence="1">Uncharacterized protein</fullName>
    </submittedName>
</protein>
<reference evidence="1 2" key="1">
    <citation type="journal article" date="2015" name="Genome Announc.">
        <title>Draft Genome Sequences of Leptospira santarosai Strains U160, U164, and U233, Isolated from Asymptomatic Cattle.</title>
        <authorList>
            <person name="Kremer F.S."/>
            <person name="Eslabao M.R."/>
            <person name="Provisor M."/>
            <person name="Woloski R.D."/>
            <person name="Ramires O.V."/>
            <person name="Moreno L.Z."/>
            <person name="Moreno A.M."/>
            <person name="Hamond C."/>
            <person name="Lilenbaum W."/>
            <person name="Dellagostin O.A."/>
        </authorList>
    </citation>
    <scope>NUCLEOTIDE SEQUENCE [LARGE SCALE GENOMIC DNA]</scope>
    <source>
        <strain evidence="1 2">U160</strain>
    </source>
</reference>
<sequence length="94" mass="10931">MMKHSPITTSGNNTGPTIFSEIENHDIAIIADAIRERFPTFDWRRNDHREMTDKEVAAIFFIKTDIAEICGNDLEAIREFMSDLEYIFDEEFGE</sequence>